<dbReference type="InterPro" id="IPR009057">
    <property type="entry name" value="Homeodomain-like_sf"/>
</dbReference>
<dbReference type="Gene3D" id="1.10.10.60">
    <property type="entry name" value="Homeodomain-like"/>
    <property type="match status" value="1"/>
</dbReference>
<evidence type="ECO:0000256" key="6">
    <source>
        <dbReference type="SAM" id="MobiDB-lite"/>
    </source>
</evidence>
<feature type="region of interest" description="Disordered" evidence="6">
    <location>
        <begin position="321"/>
        <end position="378"/>
    </location>
</feature>
<dbReference type="EMBL" id="KV015596">
    <property type="protein sequence ID" value="KZV20625.1"/>
    <property type="molecule type" value="Genomic_DNA"/>
</dbReference>
<dbReference type="Pfam" id="PF00249">
    <property type="entry name" value="Myb_DNA-binding"/>
    <property type="match status" value="1"/>
</dbReference>
<proteinExistence type="predicted"/>
<dbReference type="GO" id="GO:0003677">
    <property type="term" value="F:DNA binding"/>
    <property type="evidence" value="ECO:0007669"/>
    <property type="project" value="UniProtKB-KW"/>
</dbReference>
<name>A0A2Z7AFU1_9LAMI</name>
<dbReference type="Pfam" id="PF26575">
    <property type="entry name" value="HHO5_N"/>
    <property type="match status" value="1"/>
</dbReference>
<dbReference type="InterPro" id="IPR017930">
    <property type="entry name" value="Myb_dom"/>
</dbReference>
<feature type="compositionally biased region" description="Polar residues" evidence="6">
    <location>
        <begin position="161"/>
        <end position="170"/>
    </location>
</feature>
<keyword evidence="3" id="KW-0238">DNA-binding</keyword>
<dbReference type="PANTHER" id="PTHR31003:SF16">
    <property type="entry name" value="TRANSCRIPTION FACTOR HHO2"/>
    <property type="match status" value="1"/>
</dbReference>
<dbReference type="SUPFAM" id="SSF46689">
    <property type="entry name" value="Homeodomain-like"/>
    <property type="match status" value="1"/>
</dbReference>
<dbReference type="GO" id="GO:0003700">
    <property type="term" value="F:DNA-binding transcription factor activity"/>
    <property type="evidence" value="ECO:0007669"/>
    <property type="project" value="InterPro"/>
</dbReference>
<evidence type="ECO:0000313" key="8">
    <source>
        <dbReference type="EMBL" id="KZV20625.1"/>
    </source>
</evidence>
<dbReference type="NCBIfam" id="TIGR01557">
    <property type="entry name" value="myb_SHAQKYF"/>
    <property type="match status" value="1"/>
</dbReference>
<evidence type="ECO:0000256" key="3">
    <source>
        <dbReference type="ARBA" id="ARBA00023125"/>
    </source>
</evidence>
<feature type="region of interest" description="Disordered" evidence="6">
    <location>
        <begin position="61"/>
        <end position="206"/>
    </location>
</feature>
<feature type="compositionally biased region" description="Basic and acidic residues" evidence="6">
    <location>
        <begin position="103"/>
        <end position="115"/>
    </location>
</feature>
<evidence type="ECO:0000256" key="5">
    <source>
        <dbReference type="ARBA" id="ARBA00023242"/>
    </source>
</evidence>
<dbReference type="PANTHER" id="PTHR31003">
    <property type="entry name" value="MYB FAMILY TRANSCRIPTION FACTOR"/>
    <property type="match status" value="1"/>
</dbReference>
<reference evidence="8 9" key="1">
    <citation type="journal article" date="2015" name="Proc. Natl. Acad. Sci. U.S.A.">
        <title>The resurrection genome of Boea hygrometrica: A blueprint for survival of dehydration.</title>
        <authorList>
            <person name="Xiao L."/>
            <person name="Yang G."/>
            <person name="Zhang L."/>
            <person name="Yang X."/>
            <person name="Zhao S."/>
            <person name="Ji Z."/>
            <person name="Zhou Q."/>
            <person name="Hu M."/>
            <person name="Wang Y."/>
            <person name="Chen M."/>
            <person name="Xu Y."/>
            <person name="Jin H."/>
            <person name="Xiao X."/>
            <person name="Hu G."/>
            <person name="Bao F."/>
            <person name="Hu Y."/>
            <person name="Wan P."/>
            <person name="Li L."/>
            <person name="Deng X."/>
            <person name="Kuang T."/>
            <person name="Xiang C."/>
            <person name="Zhu J.K."/>
            <person name="Oliver M.J."/>
            <person name="He Y."/>
        </authorList>
    </citation>
    <scope>NUCLEOTIDE SEQUENCE [LARGE SCALE GENOMIC DNA]</scope>
    <source>
        <strain evidence="9">cv. XS01</strain>
    </source>
</reference>
<keyword evidence="4" id="KW-0804">Transcription</keyword>
<dbReference type="FunFam" id="1.10.10.60:FF:000002">
    <property type="entry name" value="Myb family transcription factor"/>
    <property type="match status" value="1"/>
</dbReference>
<feature type="compositionally biased region" description="Basic and acidic residues" evidence="6">
    <location>
        <begin position="78"/>
        <end position="95"/>
    </location>
</feature>
<evidence type="ECO:0000256" key="2">
    <source>
        <dbReference type="ARBA" id="ARBA00023015"/>
    </source>
</evidence>
<comment type="subcellular location">
    <subcellularLocation>
        <location evidence="1">Nucleus</location>
    </subcellularLocation>
</comment>
<keyword evidence="2" id="KW-0805">Transcription regulation</keyword>
<sequence length="378" mass="41308">MQRVQDYIRRLEEERDKIQVFRRELPLCFELVTQAIEGYKHQLSGTTTECNLRGQSECSEQTSRPVLEEFMPLKRASSHSDGEEEDSRKQNKDLGDISNTDGKNVDEKDSMKSDWLRSVQLWNQTPDKEDSSRKVAEVTEVKRNGGGRCGGAFQPFKKAATGTSTAPTQVPKNKSPPPASTSSTADTGGSGGGNKKEEKEGESIRKARRCWSQELHRRFVQALHQLGGSHVATPKQIRELMKVDGLTNDEVKSHLQKYRLHTRRPSPSIQNNSNSQQTPQLVVLAGGIWVSPEYAAAMATTGTSVEASGVATPPPGIYTPIASVPQPFREATASASPRPRQLNSDDRGSRSGEEGGANGSHSPATSSSTHTTTASPFH</sequence>
<feature type="domain" description="HTH myb-type" evidence="7">
    <location>
        <begin position="203"/>
        <end position="263"/>
    </location>
</feature>
<dbReference type="InterPro" id="IPR044787">
    <property type="entry name" value="HHO5-like"/>
</dbReference>
<protein>
    <recommendedName>
        <fullName evidence="7">HTH myb-type domain-containing protein</fullName>
    </recommendedName>
</protein>
<dbReference type="OrthoDB" id="1908613at2759"/>
<keyword evidence="9" id="KW-1185">Reference proteome</keyword>
<gene>
    <name evidence="8" type="ORF">F511_22039</name>
</gene>
<dbReference type="AlphaFoldDB" id="A0A2Z7AFU1"/>
<evidence type="ECO:0000313" key="9">
    <source>
        <dbReference type="Proteomes" id="UP000250235"/>
    </source>
</evidence>
<keyword evidence="5" id="KW-0539">Nucleus</keyword>
<accession>A0A2Z7AFU1</accession>
<feature type="compositionally biased region" description="Basic and acidic residues" evidence="6">
    <location>
        <begin position="343"/>
        <end position="353"/>
    </location>
</feature>
<feature type="compositionally biased region" description="Low complexity" evidence="6">
    <location>
        <begin position="360"/>
        <end position="378"/>
    </location>
</feature>
<evidence type="ECO:0000259" key="7">
    <source>
        <dbReference type="PROSITE" id="PS51294"/>
    </source>
</evidence>
<feature type="compositionally biased region" description="Basic and acidic residues" evidence="6">
    <location>
        <begin position="126"/>
        <end position="143"/>
    </location>
</feature>
<dbReference type="InterPro" id="IPR001005">
    <property type="entry name" value="SANT/Myb"/>
</dbReference>
<organism evidence="8 9">
    <name type="scientific">Dorcoceras hygrometricum</name>
    <dbReference type="NCBI Taxonomy" id="472368"/>
    <lineage>
        <taxon>Eukaryota</taxon>
        <taxon>Viridiplantae</taxon>
        <taxon>Streptophyta</taxon>
        <taxon>Embryophyta</taxon>
        <taxon>Tracheophyta</taxon>
        <taxon>Spermatophyta</taxon>
        <taxon>Magnoliopsida</taxon>
        <taxon>eudicotyledons</taxon>
        <taxon>Gunneridae</taxon>
        <taxon>Pentapetalae</taxon>
        <taxon>asterids</taxon>
        <taxon>lamiids</taxon>
        <taxon>Lamiales</taxon>
        <taxon>Gesneriaceae</taxon>
        <taxon>Didymocarpoideae</taxon>
        <taxon>Trichosporeae</taxon>
        <taxon>Loxocarpinae</taxon>
        <taxon>Dorcoceras</taxon>
    </lineage>
</organism>
<dbReference type="Proteomes" id="UP000250235">
    <property type="component" value="Unassembled WGS sequence"/>
</dbReference>
<dbReference type="InterPro" id="IPR006447">
    <property type="entry name" value="Myb_dom_plants"/>
</dbReference>
<evidence type="ECO:0000256" key="4">
    <source>
        <dbReference type="ARBA" id="ARBA00023163"/>
    </source>
</evidence>
<dbReference type="InterPro" id="IPR058673">
    <property type="entry name" value="HHO5-like_N"/>
</dbReference>
<dbReference type="GO" id="GO:0005634">
    <property type="term" value="C:nucleus"/>
    <property type="evidence" value="ECO:0007669"/>
    <property type="project" value="UniProtKB-SubCell"/>
</dbReference>
<evidence type="ECO:0000256" key="1">
    <source>
        <dbReference type="ARBA" id="ARBA00004123"/>
    </source>
</evidence>
<dbReference type="PROSITE" id="PS51294">
    <property type="entry name" value="HTH_MYB"/>
    <property type="match status" value="1"/>
</dbReference>
<feature type="compositionally biased region" description="Basic and acidic residues" evidence="6">
    <location>
        <begin position="194"/>
        <end position="205"/>
    </location>
</feature>